<keyword evidence="2" id="KW-1185">Reference proteome</keyword>
<evidence type="ECO:0000313" key="2">
    <source>
        <dbReference type="Proteomes" id="UP000695802"/>
    </source>
</evidence>
<proteinExistence type="predicted"/>
<evidence type="ECO:0000313" key="1">
    <source>
        <dbReference type="EMBL" id="MBN6103583.1"/>
    </source>
</evidence>
<comment type="caution">
    <text evidence="1">The sequence shown here is derived from an EMBL/GenBank/DDBJ whole genome shotgun (WGS) entry which is preliminary data.</text>
</comment>
<accession>A0ABS3B4Q0</accession>
<sequence>MDQMMGWIDDAGEYSLAYENIVCLLDKYPFNLSGKLAVKLLEVGLIFGFKTELETDKEFDIRCK</sequence>
<reference evidence="1 2" key="1">
    <citation type="submission" date="2021-02" db="EMBL/GenBank/DDBJ databases">
        <title>Taxonomically Unique Crown Gall-Associated Xanthomonas Stains Have Deficiency in Virulence Repertories.</title>
        <authorList>
            <person name="Mafakheri H."/>
            <person name="Taghavi S.M."/>
            <person name="Dimkic I."/>
            <person name="Nemanja K."/>
            <person name="Osdaghi E."/>
        </authorList>
    </citation>
    <scope>NUCLEOTIDE SEQUENCE [LARGE SCALE GENOMIC DNA]</scope>
    <source>
        <strain evidence="1 2">FX4</strain>
    </source>
</reference>
<organism evidence="1 2">
    <name type="scientific">Xanthomonas bonasiae</name>
    <dbReference type="NCBI Taxonomy" id="2810351"/>
    <lineage>
        <taxon>Bacteria</taxon>
        <taxon>Pseudomonadati</taxon>
        <taxon>Pseudomonadota</taxon>
        <taxon>Gammaproteobacteria</taxon>
        <taxon>Lysobacterales</taxon>
        <taxon>Lysobacteraceae</taxon>
        <taxon>Xanthomonas</taxon>
    </lineage>
</organism>
<dbReference type="EMBL" id="JAFIWB010000019">
    <property type="protein sequence ID" value="MBN6103583.1"/>
    <property type="molecule type" value="Genomic_DNA"/>
</dbReference>
<protein>
    <submittedName>
        <fullName evidence="1">Uncharacterized protein</fullName>
    </submittedName>
</protein>
<gene>
    <name evidence="1" type="ORF">JR064_15550</name>
</gene>
<dbReference type="Proteomes" id="UP000695802">
    <property type="component" value="Unassembled WGS sequence"/>
</dbReference>
<name>A0ABS3B4Q0_9XANT</name>